<gene>
    <name evidence="2" type="ORF">NYR52_11870</name>
</gene>
<dbReference type="CDD" id="cd04301">
    <property type="entry name" value="NAT_SF"/>
    <property type="match status" value="1"/>
</dbReference>
<dbReference type="Pfam" id="PF13302">
    <property type="entry name" value="Acetyltransf_3"/>
    <property type="match status" value="1"/>
</dbReference>
<dbReference type="Gene3D" id="3.40.630.30">
    <property type="match status" value="1"/>
</dbReference>
<feature type="domain" description="N-acetyltransferase" evidence="1">
    <location>
        <begin position="24"/>
        <end position="176"/>
    </location>
</feature>
<proteinExistence type="predicted"/>
<dbReference type="InterPro" id="IPR016181">
    <property type="entry name" value="Acyl_CoA_acyltransferase"/>
</dbReference>
<dbReference type="EMBL" id="CP103866">
    <property type="protein sequence ID" value="UWE02823.1"/>
    <property type="molecule type" value="Genomic_DNA"/>
</dbReference>
<reference evidence="2" key="1">
    <citation type="submission" date="2022-08" db="EMBL/GenBank/DDBJ databases">
        <title>The complete genome sequence of the thermophilic bacterium Laceyella sacchari FBKL4.010 reveals the basis for tetramethylpyrazine biosynthesis in Moutai-flavor Daqu.</title>
        <authorList>
            <person name="Li D."/>
            <person name="Huang W."/>
            <person name="Wang C."/>
            <person name="Qiu S."/>
        </authorList>
    </citation>
    <scope>NUCLEOTIDE SEQUENCE</scope>
    <source>
        <strain evidence="2">FBKL4.014</strain>
    </source>
</reference>
<evidence type="ECO:0000313" key="2">
    <source>
        <dbReference type="EMBL" id="UWE02823.1"/>
    </source>
</evidence>
<dbReference type="SUPFAM" id="SSF55729">
    <property type="entry name" value="Acyl-CoA N-acyltransferases (Nat)"/>
    <property type="match status" value="1"/>
</dbReference>
<sequence length="192" mass="21977">MFYFQVNEQLSLKLPTQADREELYAVVDQNRFHLRPWLPWVDDMKSPDDYESIIKNWLNQYADNQGFQAAMVLKGHIVGMIGFHQLNWLNRQGEIGYWLAADQQGKGLASAAVRALLAIGFEHYGLNRIEIRVAAPNHRSRAIPERLGFRQEGILKEAAHLYGRFEDIVIYGMTATDYHQGVGREGTGCNIK</sequence>
<dbReference type="Proteomes" id="UP001058650">
    <property type="component" value="Chromosome"/>
</dbReference>
<protein>
    <submittedName>
        <fullName evidence="2">GNAT family N-acetyltransferase</fullName>
    </submittedName>
</protein>
<dbReference type="InterPro" id="IPR051908">
    <property type="entry name" value="Ribosomal_N-acetyltransferase"/>
</dbReference>
<dbReference type="PANTHER" id="PTHR43441:SF12">
    <property type="entry name" value="RIBOSOMAL N-ACETYLTRANSFERASE YDAF-RELATED"/>
    <property type="match status" value="1"/>
</dbReference>
<keyword evidence="3" id="KW-1185">Reference proteome</keyword>
<dbReference type="PROSITE" id="PS51186">
    <property type="entry name" value="GNAT"/>
    <property type="match status" value="1"/>
</dbReference>
<evidence type="ECO:0000313" key="3">
    <source>
        <dbReference type="Proteomes" id="UP001058650"/>
    </source>
</evidence>
<name>A0ABY5U438_LACSH</name>
<evidence type="ECO:0000259" key="1">
    <source>
        <dbReference type="PROSITE" id="PS51186"/>
    </source>
</evidence>
<accession>A0ABY5U438</accession>
<dbReference type="InterPro" id="IPR000182">
    <property type="entry name" value="GNAT_dom"/>
</dbReference>
<organism evidence="2 3">
    <name type="scientific">Laceyella sacchari</name>
    <name type="common">Thermoactinomyces thalpophilus</name>
    <dbReference type="NCBI Taxonomy" id="37482"/>
    <lineage>
        <taxon>Bacteria</taxon>
        <taxon>Bacillati</taxon>
        <taxon>Bacillota</taxon>
        <taxon>Bacilli</taxon>
        <taxon>Bacillales</taxon>
        <taxon>Thermoactinomycetaceae</taxon>
        <taxon>Laceyella</taxon>
    </lineage>
</organism>
<dbReference type="RefSeq" id="WP_132222506.1">
    <property type="nucleotide sequence ID" value="NZ_CP103866.1"/>
</dbReference>
<dbReference type="PANTHER" id="PTHR43441">
    <property type="entry name" value="RIBOSOMAL-PROTEIN-SERINE ACETYLTRANSFERASE"/>
    <property type="match status" value="1"/>
</dbReference>